<gene>
    <name evidence="1" type="ORF">EVAR_22352_1</name>
</gene>
<evidence type="ECO:0000313" key="2">
    <source>
        <dbReference type="Proteomes" id="UP000299102"/>
    </source>
</evidence>
<comment type="caution">
    <text evidence="1">The sequence shown here is derived from an EMBL/GenBank/DDBJ whole genome shotgun (WGS) entry which is preliminary data.</text>
</comment>
<organism evidence="1 2">
    <name type="scientific">Eumeta variegata</name>
    <name type="common">Bagworm moth</name>
    <name type="synonym">Eumeta japonica</name>
    <dbReference type="NCBI Taxonomy" id="151549"/>
    <lineage>
        <taxon>Eukaryota</taxon>
        <taxon>Metazoa</taxon>
        <taxon>Ecdysozoa</taxon>
        <taxon>Arthropoda</taxon>
        <taxon>Hexapoda</taxon>
        <taxon>Insecta</taxon>
        <taxon>Pterygota</taxon>
        <taxon>Neoptera</taxon>
        <taxon>Endopterygota</taxon>
        <taxon>Lepidoptera</taxon>
        <taxon>Glossata</taxon>
        <taxon>Ditrysia</taxon>
        <taxon>Tineoidea</taxon>
        <taxon>Psychidae</taxon>
        <taxon>Oiketicinae</taxon>
        <taxon>Eumeta</taxon>
    </lineage>
</organism>
<reference evidence="1 2" key="1">
    <citation type="journal article" date="2019" name="Commun. Biol.">
        <title>The bagworm genome reveals a unique fibroin gene that provides high tensile strength.</title>
        <authorList>
            <person name="Kono N."/>
            <person name="Nakamura H."/>
            <person name="Ohtoshi R."/>
            <person name="Tomita M."/>
            <person name="Numata K."/>
            <person name="Arakawa K."/>
        </authorList>
    </citation>
    <scope>NUCLEOTIDE SEQUENCE [LARGE SCALE GENOMIC DNA]</scope>
</reference>
<protein>
    <submittedName>
        <fullName evidence="1">Uncharacterized protein</fullName>
    </submittedName>
</protein>
<sequence length="99" mass="10715">MDQNTFRDVMYNIFALVTEETLLERLWLAWDRGGGGGGGGSAGGSGASEGEMSLNKLFVIKLNRREDKTAECTPALGEAILVIELSVGRIQFTCPFSRS</sequence>
<evidence type="ECO:0000313" key="1">
    <source>
        <dbReference type="EMBL" id="GBP38703.1"/>
    </source>
</evidence>
<accession>A0A4C1VJE7</accession>
<dbReference type="OrthoDB" id="7476806at2759"/>
<proteinExistence type="predicted"/>
<dbReference type="EMBL" id="BGZK01000353">
    <property type="protein sequence ID" value="GBP38703.1"/>
    <property type="molecule type" value="Genomic_DNA"/>
</dbReference>
<dbReference type="AlphaFoldDB" id="A0A4C1VJE7"/>
<name>A0A4C1VJE7_EUMVA</name>
<keyword evidence="2" id="KW-1185">Reference proteome</keyword>
<dbReference type="Proteomes" id="UP000299102">
    <property type="component" value="Unassembled WGS sequence"/>
</dbReference>